<dbReference type="EC" id="2.1.1.-" evidence="6"/>
<comment type="similarity">
    <text evidence="1 6">Belongs to the methyltransferase superfamily. PrmA family.</text>
</comment>
<keyword evidence="2 6" id="KW-0963">Cytoplasm</keyword>
<evidence type="ECO:0000256" key="3">
    <source>
        <dbReference type="ARBA" id="ARBA00022603"/>
    </source>
</evidence>
<accession>A0A3D8IE78</accession>
<reference evidence="7 8" key="1">
    <citation type="submission" date="2018-04" db="EMBL/GenBank/DDBJ databases">
        <title>Novel Campyloabacter and Helicobacter Species and Strains.</title>
        <authorList>
            <person name="Mannion A.J."/>
            <person name="Shen Z."/>
            <person name="Fox J.G."/>
        </authorList>
    </citation>
    <scope>NUCLEOTIDE SEQUENCE [LARGE SCALE GENOMIC DNA]</scope>
    <source>
        <strain evidence="7 8">MIT 99-5101</strain>
    </source>
</reference>
<feature type="binding site" evidence="6">
    <location>
        <position position="194"/>
    </location>
    <ligand>
        <name>S-adenosyl-L-methionine</name>
        <dbReference type="ChEBI" id="CHEBI:59789"/>
    </ligand>
</feature>
<dbReference type="InterPro" id="IPR004498">
    <property type="entry name" value="Ribosomal_PrmA_MeTrfase"/>
</dbReference>
<comment type="subcellular location">
    <subcellularLocation>
        <location evidence="6">Cytoplasm</location>
    </subcellularLocation>
</comment>
<dbReference type="Proteomes" id="UP000256650">
    <property type="component" value="Unassembled WGS sequence"/>
</dbReference>
<comment type="catalytic activity">
    <reaction evidence="6">
        <text>L-lysyl-[protein] + 3 S-adenosyl-L-methionine = N(6),N(6),N(6)-trimethyl-L-lysyl-[protein] + 3 S-adenosyl-L-homocysteine + 3 H(+)</text>
        <dbReference type="Rhea" id="RHEA:54192"/>
        <dbReference type="Rhea" id="RHEA-COMP:9752"/>
        <dbReference type="Rhea" id="RHEA-COMP:13826"/>
        <dbReference type="ChEBI" id="CHEBI:15378"/>
        <dbReference type="ChEBI" id="CHEBI:29969"/>
        <dbReference type="ChEBI" id="CHEBI:57856"/>
        <dbReference type="ChEBI" id="CHEBI:59789"/>
        <dbReference type="ChEBI" id="CHEBI:61961"/>
    </reaction>
</comment>
<name>A0A3D8IE78_9HELI</name>
<gene>
    <name evidence="6" type="primary">prmA</name>
    <name evidence="7" type="ORF">CQA43_04040</name>
</gene>
<protein>
    <recommendedName>
        <fullName evidence="6">Ribosomal protein L11 methyltransferase</fullName>
        <shortName evidence="6">L11 Mtase</shortName>
        <ecNumber evidence="6">2.1.1.-</ecNumber>
    </recommendedName>
</protein>
<dbReference type="HAMAP" id="MF_00735">
    <property type="entry name" value="Methyltr_PrmA"/>
    <property type="match status" value="1"/>
</dbReference>
<feature type="binding site" evidence="6">
    <location>
        <position position="130"/>
    </location>
    <ligand>
        <name>S-adenosyl-L-methionine</name>
        <dbReference type="ChEBI" id="CHEBI:59789"/>
    </ligand>
</feature>
<keyword evidence="5 6" id="KW-0949">S-adenosyl-L-methionine</keyword>
<dbReference type="InterPro" id="IPR029063">
    <property type="entry name" value="SAM-dependent_MTases_sf"/>
</dbReference>
<dbReference type="RefSeq" id="WP_115551333.1">
    <property type="nucleotide sequence ID" value="NZ_CAOOSM010000001.1"/>
</dbReference>
<dbReference type="GO" id="GO:0005737">
    <property type="term" value="C:cytoplasm"/>
    <property type="evidence" value="ECO:0007669"/>
    <property type="project" value="UniProtKB-SubCell"/>
</dbReference>
<evidence type="ECO:0000256" key="6">
    <source>
        <dbReference type="HAMAP-Rule" id="MF_00735"/>
    </source>
</evidence>
<dbReference type="InterPro" id="IPR050078">
    <property type="entry name" value="Ribosomal_L11_MeTrfase_PrmA"/>
</dbReference>
<keyword evidence="7" id="KW-0689">Ribosomal protein</keyword>
<dbReference type="EMBL" id="NXLS01000003">
    <property type="protein sequence ID" value="RDU63305.1"/>
    <property type="molecule type" value="Genomic_DNA"/>
</dbReference>
<keyword evidence="4 6" id="KW-0808">Transferase</keyword>
<dbReference type="GO" id="GO:0016279">
    <property type="term" value="F:protein-lysine N-methyltransferase activity"/>
    <property type="evidence" value="ECO:0007669"/>
    <property type="project" value="RHEA"/>
</dbReference>
<keyword evidence="3 6" id="KW-0489">Methyltransferase</keyword>
<proteinExistence type="inferred from homology"/>
<evidence type="ECO:0000313" key="7">
    <source>
        <dbReference type="EMBL" id="RDU63305.1"/>
    </source>
</evidence>
<keyword evidence="7" id="KW-0687">Ribonucleoprotein</keyword>
<dbReference type="AlphaFoldDB" id="A0A3D8IE78"/>
<organism evidence="7 8">
    <name type="scientific">Helicobacter ganmani</name>
    <dbReference type="NCBI Taxonomy" id="60246"/>
    <lineage>
        <taxon>Bacteria</taxon>
        <taxon>Pseudomonadati</taxon>
        <taxon>Campylobacterota</taxon>
        <taxon>Epsilonproteobacteria</taxon>
        <taxon>Campylobacterales</taxon>
        <taxon>Helicobacteraceae</taxon>
        <taxon>Helicobacter</taxon>
    </lineage>
</organism>
<sequence>MESYYNCLSVKADNFLWLLQDKALEITGEAIEEIEQGFIVRTEADIKPIKLQLIAYAKELETIMSDSINLEFSEETLKNQDWIASYRKSITPIECGKYYIHPSWFEGKKNKINVIIDPALAFGSGHHESTFGCLEALENLEHTFQEIELRNKEKENSKNWSNALKDKTILDVGCGSGILSICAKKNGAKVWACDTDELAIEATKDNMVKNNVLLDKVFLGSLHTIPTQKGKFDIILANILTDVIVALPLESYVKQKGYLILSGILEQYIPKVLNKFKNFKIVSQKINNEWATLVLQNKG</sequence>
<dbReference type="GO" id="GO:0005840">
    <property type="term" value="C:ribosome"/>
    <property type="evidence" value="ECO:0007669"/>
    <property type="project" value="UniProtKB-KW"/>
</dbReference>
<dbReference type="PIRSF" id="PIRSF000401">
    <property type="entry name" value="RPL11_MTase"/>
    <property type="match status" value="1"/>
</dbReference>
<comment type="caution">
    <text evidence="7">The sequence shown here is derived from an EMBL/GenBank/DDBJ whole genome shotgun (WGS) entry which is preliminary data.</text>
</comment>
<keyword evidence="8" id="KW-1185">Reference proteome</keyword>
<dbReference type="GeneID" id="82535454"/>
<evidence type="ECO:0000313" key="8">
    <source>
        <dbReference type="Proteomes" id="UP000256650"/>
    </source>
</evidence>
<evidence type="ECO:0000256" key="2">
    <source>
        <dbReference type="ARBA" id="ARBA00022490"/>
    </source>
</evidence>
<dbReference type="Gene3D" id="3.40.50.150">
    <property type="entry name" value="Vaccinia Virus protein VP39"/>
    <property type="match status" value="1"/>
</dbReference>
<dbReference type="Pfam" id="PF06325">
    <property type="entry name" value="PrmA"/>
    <property type="match status" value="1"/>
</dbReference>
<dbReference type="GO" id="GO:0032259">
    <property type="term" value="P:methylation"/>
    <property type="evidence" value="ECO:0007669"/>
    <property type="project" value="UniProtKB-KW"/>
</dbReference>
<dbReference type="SUPFAM" id="SSF53335">
    <property type="entry name" value="S-adenosyl-L-methionine-dependent methyltransferases"/>
    <property type="match status" value="1"/>
</dbReference>
<dbReference type="OrthoDB" id="9785995at2"/>
<evidence type="ECO:0000256" key="5">
    <source>
        <dbReference type="ARBA" id="ARBA00022691"/>
    </source>
</evidence>
<feature type="binding site" evidence="6">
    <location>
        <position position="238"/>
    </location>
    <ligand>
        <name>S-adenosyl-L-methionine</name>
        <dbReference type="ChEBI" id="CHEBI:59789"/>
    </ligand>
</feature>
<evidence type="ECO:0000256" key="4">
    <source>
        <dbReference type="ARBA" id="ARBA00022679"/>
    </source>
</evidence>
<dbReference type="CDD" id="cd02440">
    <property type="entry name" value="AdoMet_MTases"/>
    <property type="match status" value="1"/>
</dbReference>
<dbReference type="PANTHER" id="PTHR43648">
    <property type="entry name" value="ELECTRON TRANSFER FLAVOPROTEIN BETA SUBUNIT LYSINE METHYLTRANSFERASE"/>
    <property type="match status" value="1"/>
</dbReference>
<dbReference type="PANTHER" id="PTHR43648:SF1">
    <property type="entry name" value="ELECTRON TRANSFER FLAVOPROTEIN BETA SUBUNIT LYSINE METHYLTRANSFERASE"/>
    <property type="match status" value="1"/>
</dbReference>
<feature type="binding site" evidence="6">
    <location>
        <position position="173"/>
    </location>
    <ligand>
        <name>S-adenosyl-L-methionine</name>
        <dbReference type="ChEBI" id="CHEBI:59789"/>
    </ligand>
</feature>
<comment type="function">
    <text evidence="6">Methylates ribosomal protein L11.</text>
</comment>
<evidence type="ECO:0000256" key="1">
    <source>
        <dbReference type="ARBA" id="ARBA00009741"/>
    </source>
</evidence>